<feature type="compositionally biased region" description="Basic and acidic residues" evidence="1">
    <location>
        <begin position="1444"/>
        <end position="1468"/>
    </location>
</feature>
<dbReference type="SMART" id="SM00394">
    <property type="entry name" value="RIIa"/>
    <property type="match status" value="2"/>
</dbReference>
<dbReference type="PROSITE" id="PS50096">
    <property type="entry name" value="IQ"/>
    <property type="match status" value="4"/>
</dbReference>
<feature type="region of interest" description="Disordered" evidence="1">
    <location>
        <begin position="1298"/>
        <end position="1556"/>
    </location>
</feature>
<dbReference type="Pfam" id="PF00612">
    <property type="entry name" value="IQ"/>
    <property type="match status" value="3"/>
</dbReference>
<feature type="region of interest" description="Disordered" evidence="1">
    <location>
        <begin position="568"/>
        <end position="758"/>
    </location>
</feature>
<feature type="compositionally biased region" description="Basic and acidic residues" evidence="1">
    <location>
        <begin position="1514"/>
        <end position="1528"/>
    </location>
</feature>
<feature type="region of interest" description="Disordered" evidence="1">
    <location>
        <begin position="1064"/>
        <end position="1098"/>
    </location>
</feature>
<feature type="domain" description="RIIa" evidence="2">
    <location>
        <begin position="84"/>
        <end position="121"/>
    </location>
</feature>
<feature type="region of interest" description="Disordered" evidence="1">
    <location>
        <begin position="778"/>
        <end position="861"/>
    </location>
</feature>
<feature type="compositionally biased region" description="Basic and acidic residues" evidence="1">
    <location>
        <begin position="624"/>
        <end position="636"/>
    </location>
</feature>
<feature type="compositionally biased region" description="Polar residues" evidence="1">
    <location>
        <begin position="1007"/>
        <end position="1022"/>
    </location>
</feature>
<feature type="compositionally biased region" description="Polar residues" evidence="1">
    <location>
        <begin position="637"/>
        <end position="659"/>
    </location>
</feature>
<feature type="compositionally biased region" description="Basic and acidic residues" evidence="1">
    <location>
        <begin position="660"/>
        <end position="673"/>
    </location>
</feature>
<evidence type="ECO:0000256" key="1">
    <source>
        <dbReference type="SAM" id="MobiDB-lite"/>
    </source>
</evidence>
<dbReference type="CDD" id="cd12099">
    <property type="entry name" value="DD_RII_PKA"/>
    <property type="match status" value="1"/>
</dbReference>
<feature type="compositionally biased region" description="Polar residues" evidence="1">
    <location>
        <begin position="2451"/>
        <end position="2469"/>
    </location>
</feature>
<feature type="domain" description="RIIa" evidence="2">
    <location>
        <begin position="11"/>
        <end position="48"/>
    </location>
</feature>
<dbReference type="SUPFAM" id="SSF47391">
    <property type="entry name" value="Dimerization-anchoring domain of cAMP-dependent PK regulatory subunit"/>
    <property type="match status" value="2"/>
</dbReference>
<feature type="compositionally biased region" description="Basic and acidic residues" evidence="1">
    <location>
        <begin position="2472"/>
        <end position="2511"/>
    </location>
</feature>
<feature type="compositionally biased region" description="Low complexity" evidence="1">
    <location>
        <begin position="2429"/>
        <end position="2438"/>
    </location>
</feature>
<feature type="compositionally biased region" description="Polar residues" evidence="1">
    <location>
        <begin position="1529"/>
        <end position="1549"/>
    </location>
</feature>
<keyword evidence="3" id="KW-1185">Reference proteome</keyword>
<dbReference type="InterPro" id="IPR003117">
    <property type="entry name" value="cAMP_dep_PK_reg_su_I/II_a/b"/>
</dbReference>
<name>A0A9C6T1G2_DROAB</name>
<dbReference type="Gene3D" id="1.20.890.10">
    <property type="entry name" value="cAMP-dependent protein kinase regulatory subunit, dimerization-anchoring domain"/>
    <property type="match status" value="2"/>
</dbReference>
<feature type="compositionally biased region" description="Low complexity" evidence="1">
    <location>
        <begin position="725"/>
        <end position="737"/>
    </location>
</feature>
<feature type="region of interest" description="Disordered" evidence="1">
    <location>
        <begin position="1842"/>
        <end position="1861"/>
    </location>
</feature>
<sequence>MAGTNLPRVPEGLRDLMKAYTKEVLREKPTNLYEFSSDYFERIAADRMPQKVQKYEPPQSYEIIMKNRIRQQVPISLVFNIIPDNLTDLIKKFIKAVLREKPDNLIAFAVEYFQRLRNAHSPRMEYSKYSAYEKFVDEKGSGALVSKEKCTCGRILNGKADEVESEKKEQSTVTHSVQYLRAVCIIQKYMRKYLKEKREKSVKKSVKTVSTDRCSSEAYMNAIFIIQRQFRRYLAKKRVEKAKEKSESKENRYDSVEYMNAIRIIQRYCRRYLRNRRTTKARPLNSHKTPSSDSMLSLTTAAFIIQRAFRNMVKTRRAKRHINAELDQGDEVNDNASEAASYTSASTALLSTESTCEHAEFGGVNYEEGVHQQTIQEDEEVENDNTNNLQNAYKTEAIKSKGKSISSDGNELTLDEINDEMNKRKEKRFYAQKSRRDIHHDSSIDKEMATRANSMDSPREKVNKSYSSTENIIKNIMRADSLTSAVGQPKVSGKKSISQTESLEVVPKTLKTDSIERSESVSAVEKAENEEKSTAALDGGDIKVIESNLEQSVGESISPVDSLNTVAQSHSAGSADSVGSTISTQLQSADDINKNTPQVENSEEAALPNKTADSVNSTQSTDVSKIEESLEKKSSSQDENLQAASPAQENPESEASTLPSREEVTEKSIERNEQLPTSDKLSQSSDKDKSAESELTGKDSALVEVATPNLSTEKPASADEKSKKSSSTESTESNKATDAQLADNVEIAGSPHSENDYSIEVNSLQTVLNTMKEKYNQDESILSGKTSPTEGQSTQLQTVADPNLESTITVENTQDPETTKQSITEEENVETKSIITTAESLGENDDAKPDVSNTKDNYQNEDTLSDIGKSIIIHSVLPGEDDYVLPLSSDATLPSETINNTTENTPDNTEKIENNKSVDKSNEDEEQSKLKTGENQESLSEASTNNRSIDKVEEPIINETIKKIDSQQLESPPSGSANISKEESIDSSVKEKKILNQETGETELDDGSSNSRTKIPSKQSSDSIEKLDDSSENIVTKLNEDSSSPALIDDSELVDRAKRSVDNINENIKEVPQEASSDKSEDIQRSESLNSKESLSEIQGSADAVIENINKSSENKSVDVKEDDLPVTEIIADESIPKEESIKERKVLQQAKSIPKISVELSTDENDEIENAKSTVDVNKDTIVSADLTQEGIKNTDLKTDDIKTNLADQSSSKQVNETVDDFSSKPTLSKESGEISLDNIKSAQSEDNVKTPSEEDGKLSSTSSGDVKPTIKSALSEEAEEKMKEIIELTLLEEAERKAKDSAEINTSQEGVESKVKDSKSSSSEDKITTEEAKDGSKIVVSEDIATSPGIDVSSDENLMGKSSEEVQGKIDDNIRTTEVAEKPLLTPSDVTTEDDKQISLESTKSKSIGSEESNPSKEFESQIIAGDVKSQPFVKETQLSTEDSKANKSQEEPHTYTEDSKAKVSTEEPQISTDDSKAQKPIVPSQEEDKIVLSKDAGESEDKKIQGAVELPAEKAEPNKANEVKSETQNTEQNKSSLHLSHQSIDTQNKKMPIVKDKHLTSSSSSGRLTNAPVAELQLKSFKTSPDAGNWYDVHNEPLEDIQASGNSAKDITRSDDIYVDNARQLRSPSVDVSERRPNYVFGAPPTSPEAVKPKQSVAFFISFDGDDGKATFKIPKRFLKQDESSNKIDKKQPKLDDEDELSMEPVITAEDFIESDSDIGYQQYGMQKLQTIHELNENESSNELRSLLDKPNENEHDEEEITILEPEVKIVKENLEEVNEELVKQVQNKVENSMKVNGVDADENKYENKVDESHENKLKASAQIIQRAFKNYLARRENVTKQSSVTDKENEKSLNETETKLDENLTASRIQKAIRQFLSRIELKTKETTSSEDRKYTGDEILAAIRIQTMFRNYMRRKKLVYNDDVSKGTSATSLITIIPNTHDSHTPEISINDGELSDDMSISNSEVNSSKPEWFVGSQRISVEPSERSVSKRSDSSETGTIGITEITDNTHLETDIGNIVNDLNASEVFAQDNGASNNSAGSTRDRQLVEALAIAAFGALDATSAVGVSNRQILSDFLVKEVEFSSILEPYRSSQEEVHEEKCIKKIVSRDNLLDDDEVKDDAANQKVEAQLDSLAPDAMDEATSKLMKPDEVIEKMSQRRSSETRDKLKDDFLLTEPVFGEPIIHSMNMLQEQSSLDIEDGDIIVYNRLQRDETRESSAQSESVVFGNDIDDDKEFNTDAETTRTQLSRHYTIAGDDPRAMFRSVTIDETVRYIEDDGRGMDNSMSFCLDDETSENIRKKMMAYSLSEGDSDYYDPNKVMPDDFHIDTAMTDAMDTSTETESTIVSAATKIQAGARGFLARRRLRRASAGTKSSTQDTKASFGNDAISESLERFIEEEAAKKIQVAYRLHSKKQKKQTNNVKSASLESSLAAKRQTLQRGDALRNDSNSTPEDENSSSTSAAQLSKDAESKSSKDSKDTDTKSSKDSEEAEAKSTRGSKEAETRSSRVNGNCNTFEKIDRFDITLACSETELNASSNRL</sequence>
<feature type="compositionally biased region" description="Basic and acidic residues" evidence="1">
    <location>
        <begin position="980"/>
        <end position="995"/>
    </location>
</feature>
<dbReference type="GeneID" id="117575994"/>
<reference evidence="4" key="1">
    <citation type="submission" date="2025-08" db="UniProtKB">
        <authorList>
            <consortium name="RefSeq"/>
        </authorList>
    </citation>
    <scope>IDENTIFICATION</scope>
    <source>
        <strain evidence="4">15112-1751.03</strain>
        <tissue evidence="4">Whole Adult</tissue>
    </source>
</reference>
<feature type="compositionally biased region" description="Polar residues" evidence="1">
    <location>
        <begin position="611"/>
        <end position="623"/>
    </location>
</feature>
<evidence type="ECO:0000313" key="3">
    <source>
        <dbReference type="Proteomes" id="UP000515160"/>
    </source>
</evidence>
<feature type="compositionally biased region" description="Polar residues" evidence="1">
    <location>
        <begin position="851"/>
        <end position="861"/>
    </location>
</feature>
<feature type="compositionally biased region" description="Basic and acidic residues" evidence="1">
    <location>
        <begin position="1313"/>
        <end position="1338"/>
    </location>
</feature>
<dbReference type="Pfam" id="PF02197">
    <property type="entry name" value="RIIa"/>
    <property type="match status" value="2"/>
</dbReference>
<feature type="compositionally biased region" description="Basic and acidic residues" evidence="1">
    <location>
        <begin position="685"/>
        <end position="697"/>
    </location>
</feature>
<feature type="region of interest" description="Disordered" evidence="1">
    <location>
        <begin position="429"/>
        <end position="466"/>
    </location>
</feature>
<feature type="compositionally biased region" description="Polar residues" evidence="1">
    <location>
        <begin position="1032"/>
        <end position="1045"/>
    </location>
</feature>
<feature type="region of interest" description="Disordered" evidence="1">
    <location>
        <begin position="882"/>
        <end position="1051"/>
    </location>
</feature>
<dbReference type="OrthoDB" id="6161835at2759"/>
<protein>
    <submittedName>
        <fullName evidence="4">Uro-adherence factor A</fullName>
    </submittedName>
</protein>
<feature type="compositionally biased region" description="Low complexity" evidence="1">
    <location>
        <begin position="1086"/>
        <end position="1097"/>
    </location>
</feature>
<dbReference type="Gene3D" id="1.20.5.190">
    <property type="match status" value="1"/>
</dbReference>
<feature type="compositionally biased region" description="Basic and acidic residues" evidence="1">
    <location>
        <begin position="1364"/>
        <end position="1383"/>
    </location>
</feature>
<feature type="compositionally biased region" description="Basic and acidic residues" evidence="1">
    <location>
        <begin position="908"/>
        <end position="934"/>
    </location>
</feature>
<accession>A0A9C6T1G2</accession>
<dbReference type="Proteomes" id="UP000515160">
    <property type="component" value="Chromosome 2R"/>
</dbReference>
<feature type="region of interest" description="Disordered" evidence="1">
    <location>
        <begin position="2415"/>
        <end position="2519"/>
    </location>
</feature>
<feature type="compositionally biased region" description="Polar residues" evidence="1">
    <location>
        <begin position="966"/>
        <end position="979"/>
    </location>
</feature>
<feature type="compositionally biased region" description="Polar residues" evidence="1">
    <location>
        <begin position="568"/>
        <end position="600"/>
    </location>
</feature>
<feature type="compositionally biased region" description="Polar residues" evidence="1">
    <location>
        <begin position="1401"/>
        <end position="1415"/>
    </location>
</feature>
<feature type="compositionally biased region" description="Basic and acidic residues" evidence="1">
    <location>
        <begin position="1849"/>
        <end position="1861"/>
    </location>
</feature>
<feature type="compositionally biased region" description="Basic and acidic residues" evidence="1">
    <location>
        <begin position="1489"/>
        <end position="1507"/>
    </location>
</feature>
<feature type="compositionally biased region" description="Basic and acidic residues" evidence="1">
    <location>
        <begin position="434"/>
        <end position="449"/>
    </location>
</feature>
<gene>
    <name evidence="4" type="primary">LOC117575994</name>
</gene>
<evidence type="ECO:0000313" key="4">
    <source>
        <dbReference type="RefSeq" id="XP_051862849.1"/>
    </source>
</evidence>
<organism evidence="3 4">
    <name type="scientific">Drosophila albomicans</name>
    <name type="common">Fruit fly</name>
    <dbReference type="NCBI Taxonomy" id="7291"/>
    <lineage>
        <taxon>Eukaryota</taxon>
        <taxon>Metazoa</taxon>
        <taxon>Ecdysozoa</taxon>
        <taxon>Arthropoda</taxon>
        <taxon>Hexapoda</taxon>
        <taxon>Insecta</taxon>
        <taxon>Pterygota</taxon>
        <taxon>Neoptera</taxon>
        <taxon>Endopterygota</taxon>
        <taxon>Diptera</taxon>
        <taxon>Brachycera</taxon>
        <taxon>Muscomorpha</taxon>
        <taxon>Ephydroidea</taxon>
        <taxon>Drosophilidae</taxon>
        <taxon>Drosophila</taxon>
    </lineage>
</organism>
<feature type="compositionally biased region" description="Low complexity" evidence="1">
    <location>
        <begin position="896"/>
        <end position="907"/>
    </location>
</feature>
<feature type="compositionally biased region" description="Basic and acidic residues" evidence="1">
    <location>
        <begin position="948"/>
        <end position="965"/>
    </location>
</feature>
<dbReference type="CDD" id="cd12084">
    <property type="entry name" value="DD_RII_PKA-like"/>
    <property type="match status" value="1"/>
</dbReference>
<proteinExistence type="predicted"/>
<feature type="compositionally biased region" description="Polar residues" evidence="1">
    <location>
        <begin position="778"/>
        <end position="822"/>
    </location>
</feature>
<dbReference type="SMART" id="SM00015">
    <property type="entry name" value="IQ"/>
    <property type="match status" value="5"/>
</dbReference>
<feature type="compositionally biased region" description="Polar residues" evidence="1">
    <location>
        <begin position="1208"/>
        <end position="1218"/>
    </location>
</feature>
<feature type="region of interest" description="Disordered" evidence="1">
    <location>
        <begin position="1208"/>
        <end position="1281"/>
    </location>
</feature>
<feature type="compositionally biased region" description="Basic and acidic residues" evidence="1">
    <location>
        <begin position="1248"/>
        <end position="1259"/>
    </location>
</feature>
<dbReference type="RefSeq" id="XP_051862849.1">
    <property type="nucleotide sequence ID" value="XM_052006889.1"/>
</dbReference>
<dbReference type="InterPro" id="IPR000048">
    <property type="entry name" value="IQ_motif_EF-hand-BS"/>
</dbReference>
<feature type="compositionally biased region" description="Polar residues" evidence="1">
    <location>
        <begin position="935"/>
        <end position="947"/>
    </location>
</feature>
<evidence type="ECO:0000259" key="2">
    <source>
        <dbReference type="SMART" id="SM00394"/>
    </source>
</evidence>
<feature type="compositionally biased region" description="Basic and acidic residues" evidence="1">
    <location>
        <begin position="1064"/>
        <end position="1085"/>
    </location>
</feature>